<dbReference type="PANTHER" id="PTHR11690:SF247">
    <property type="entry name" value="PICKPOCKET 23, ISOFORM C"/>
    <property type="match status" value="1"/>
</dbReference>
<evidence type="ECO:0000256" key="8">
    <source>
        <dbReference type="ARBA" id="ARBA00023065"/>
    </source>
</evidence>
<evidence type="ECO:0000313" key="14">
    <source>
        <dbReference type="EMBL" id="GFG33384.1"/>
    </source>
</evidence>
<protein>
    <recommendedName>
        <fullName evidence="16">Sodium channel protein Nach</fullName>
    </recommendedName>
</protein>
<evidence type="ECO:0000256" key="13">
    <source>
        <dbReference type="SAM" id="Phobius"/>
    </source>
</evidence>
<keyword evidence="3 12" id="KW-0813">Transport</keyword>
<dbReference type="FunCoup" id="A0A6L2PM20">
    <property type="interactions" value="26"/>
</dbReference>
<keyword evidence="10 12" id="KW-0739">Sodium transport</keyword>
<keyword evidence="6 13" id="KW-1133">Transmembrane helix</keyword>
<keyword evidence="8 12" id="KW-0406">Ion transport</keyword>
<evidence type="ECO:0000256" key="11">
    <source>
        <dbReference type="ARBA" id="ARBA00023303"/>
    </source>
</evidence>
<gene>
    <name evidence="14" type="ORF">Cfor_09999</name>
</gene>
<dbReference type="GO" id="GO:0005886">
    <property type="term" value="C:plasma membrane"/>
    <property type="evidence" value="ECO:0007669"/>
    <property type="project" value="TreeGrafter"/>
</dbReference>
<comment type="similarity">
    <text evidence="2 12">Belongs to the amiloride-sensitive sodium channel (TC 1.A.6) family.</text>
</comment>
<evidence type="ECO:0000256" key="6">
    <source>
        <dbReference type="ARBA" id="ARBA00022989"/>
    </source>
</evidence>
<name>A0A6L2PM20_COPFO</name>
<comment type="subcellular location">
    <subcellularLocation>
        <location evidence="1">Membrane</location>
        <topology evidence="1">Multi-pass membrane protein</topology>
    </subcellularLocation>
</comment>
<dbReference type="AlphaFoldDB" id="A0A6L2PM20"/>
<keyword evidence="15" id="KW-1185">Reference proteome</keyword>
<dbReference type="Proteomes" id="UP000502823">
    <property type="component" value="Unassembled WGS sequence"/>
</dbReference>
<dbReference type="InterPro" id="IPR001873">
    <property type="entry name" value="ENaC"/>
</dbReference>
<proteinExistence type="inferred from homology"/>
<dbReference type="PANTHER" id="PTHR11690">
    <property type="entry name" value="AMILORIDE-SENSITIVE SODIUM CHANNEL-RELATED"/>
    <property type="match status" value="1"/>
</dbReference>
<evidence type="ECO:0000256" key="2">
    <source>
        <dbReference type="ARBA" id="ARBA00007193"/>
    </source>
</evidence>
<keyword evidence="9 13" id="KW-0472">Membrane</keyword>
<evidence type="ECO:0000256" key="1">
    <source>
        <dbReference type="ARBA" id="ARBA00004141"/>
    </source>
</evidence>
<evidence type="ECO:0000256" key="9">
    <source>
        <dbReference type="ARBA" id="ARBA00023136"/>
    </source>
</evidence>
<dbReference type="EMBL" id="BLKM01008356">
    <property type="protein sequence ID" value="GFG33384.1"/>
    <property type="molecule type" value="Genomic_DNA"/>
</dbReference>
<comment type="caution">
    <text evidence="14">The sequence shown here is derived from an EMBL/GenBank/DDBJ whole genome shotgun (WGS) entry which is preliminary data.</text>
</comment>
<sequence length="461" mass="52603">MKTTETSKKCKLLKTSWTYQTKQYFEKSTLHGVRYINEDGRPFCEKLMWFCLVSAGGVVTLIIIVSLWEKFQTHPTITGLDTDYHNWDVPFPTVSLCPTDPVNTTAARGYVEQTWPNAPDEMKAVYMEFVTKVANISCNNLHEFLTFDGNKATDLPTADYQSIVERVVIKCENFVHDCFFKGEAVNCCKVLKPLLTEVGFCLAFNSMHAGEIKGADSSGAEFKLEYVHETDSEWSLRMSIENADANDIMLKPVRVYLHSTEDLPVIDVSPQHVWDRKIQSINFSPKQTYTTESARQLSIQQRKCVFGDEIKLLTSDTYTYQSCMIQCRMKLARSLCKCVPFFYRNIDGFMTCDLQGLQCLAKQADKLQSVRCPCELGCSNTVYEVEKLAGDENENENTTKHLAMAFVSWPMVRYKREVLFGWVDLLVASTVVFGADTVTTTRRRQISTAFSLRNLFPQRDC</sequence>
<reference evidence="15" key="1">
    <citation type="submission" date="2020-01" db="EMBL/GenBank/DDBJ databases">
        <title>Draft genome sequence of the Termite Coptotermes fromosanus.</title>
        <authorList>
            <person name="Itakura S."/>
            <person name="Yosikawa Y."/>
            <person name="Umezawa K."/>
        </authorList>
    </citation>
    <scope>NUCLEOTIDE SEQUENCE [LARGE SCALE GENOMIC DNA]</scope>
</reference>
<dbReference type="Gene3D" id="2.60.470.10">
    <property type="entry name" value="Acid-sensing ion channels like domains"/>
    <property type="match status" value="1"/>
</dbReference>
<dbReference type="InParanoid" id="A0A6L2PM20"/>
<evidence type="ECO:0008006" key="16">
    <source>
        <dbReference type="Google" id="ProtNLM"/>
    </source>
</evidence>
<dbReference type="Pfam" id="PF00858">
    <property type="entry name" value="ASC"/>
    <property type="match status" value="1"/>
</dbReference>
<keyword evidence="7" id="KW-0915">Sodium</keyword>
<evidence type="ECO:0000256" key="7">
    <source>
        <dbReference type="ARBA" id="ARBA00023053"/>
    </source>
</evidence>
<feature type="transmembrane region" description="Helical" evidence="13">
    <location>
        <begin position="47"/>
        <end position="68"/>
    </location>
</feature>
<keyword evidence="11 12" id="KW-0407">Ion channel</keyword>
<evidence type="ECO:0000256" key="10">
    <source>
        <dbReference type="ARBA" id="ARBA00023201"/>
    </source>
</evidence>
<dbReference type="OrthoDB" id="6238402at2759"/>
<evidence type="ECO:0000256" key="3">
    <source>
        <dbReference type="ARBA" id="ARBA00022448"/>
    </source>
</evidence>
<keyword evidence="4 12" id="KW-0894">Sodium channel</keyword>
<keyword evidence="5 12" id="KW-0812">Transmembrane</keyword>
<evidence type="ECO:0000256" key="12">
    <source>
        <dbReference type="RuleBase" id="RU000679"/>
    </source>
</evidence>
<evidence type="ECO:0000256" key="4">
    <source>
        <dbReference type="ARBA" id="ARBA00022461"/>
    </source>
</evidence>
<evidence type="ECO:0000256" key="5">
    <source>
        <dbReference type="ARBA" id="ARBA00022692"/>
    </source>
</evidence>
<evidence type="ECO:0000313" key="15">
    <source>
        <dbReference type="Proteomes" id="UP000502823"/>
    </source>
</evidence>
<dbReference type="GO" id="GO:0015280">
    <property type="term" value="F:ligand-gated sodium channel activity"/>
    <property type="evidence" value="ECO:0007669"/>
    <property type="project" value="TreeGrafter"/>
</dbReference>
<organism evidence="14 15">
    <name type="scientific">Coptotermes formosanus</name>
    <name type="common">Formosan subterranean termite</name>
    <dbReference type="NCBI Taxonomy" id="36987"/>
    <lineage>
        <taxon>Eukaryota</taxon>
        <taxon>Metazoa</taxon>
        <taxon>Ecdysozoa</taxon>
        <taxon>Arthropoda</taxon>
        <taxon>Hexapoda</taxon>
        <taxon>Insecta</taxon>
        <taxon>Pterygota</taxon>
        <taxon>Neoptera</taxon>
        <taxon>Polyneoptera</taxon>
        <taxon>Dictyoptera</taxon>
        <taxon>Blattodea</taxon>
        <taxon>Blattoidea</taxon>
        <taxon>Termitoidae</taxon>
        <taxon>Rhinotermitidae</taxon>
        <taxon>Coptotermes</taxon>
    </lineage>
</organism>
<accession>A0A6L2PM20</accession>